<dbReference type="Proteomes" id="UP000074072">
    <property type="component" value="Unassembled WGS sequence"/>
</dbReference>
<dbReference type="InterPro" id="IPR051906">
    <property type="entry name" value="TolC-like"/>
</dbReference>
<evidence type="ECO:0008006" key="11">
    <source>
        <dbReference type="Google" id="ProtNLM"/>
    </source>
</evidence>
<feature type="signal peptide" evidence="8">
    <location>
        <begin position="1"/>
        <end position="22"/>
    </location>
</feature>
<dbReference type="EMBL" id="LDTE01000023">
    <property type="protein sequence ID" value="KTW01943.1"/>
    <property type="molecule type" value="Genomic_DNA"/>
</dbReference>
<protein>
    <recommendedName>
        <fullName evidence="11">Type I secretion protein TolC</fullName>
    </recommendedName>
</protein>
<dbReference type="RefSeq" id="WP_058751675.1">
    <property type="nucleotide sequence ID" value="NZ_LDTE01000023.1"/>
</dbReference>
<comment type="subcellular location">
    <subcellularLocation>
        <location evidence="1">Cell outer membrane</location>
    </subcellularLocation>
</comment>
<dbReference type="PATRIC" id="fig|33051.4.peg.1636"/>
<evidence type="ECO:0000256" key="3">
    <source>
        <dbReference type="ARBA" id="ARBA00022448"/>
    </source>
</evidence>
<dbReference type="SUPFAM" id="SSF56954">
    <property type="entry name" value="Outer membrane efflux proteins (OEP)"/>
    <property type="match status" value="1"/>
</dbReference>
<name>A0A147J0Y7_9SPHN</name>
<dbReference type="Gene3D" id="1.20.1600.10">
    <property type="entry name" value="Outer membrane efflux proteins (OEP)"/>
    <property type="match status" value="1"/>
</dbReference>
<evidence type="ECO:0000313" key="10">
    <source>
        <dbReference type="Proteomes" id="UP000074072"/>
    </source>
</evidence>
<evidence type="ECO:0000313" key="9">
    <source>
        <dbReference type="EMBL" id="KTW01943.1"/>
    </source>
</evidence>
<keyword evidence="8" id="KW-0732">Signal</keyword>
<keyword evidence="5" id="KW-0812">Transmembrane</keyword>
<keyword evidence="3" id="KW-0813">Transport</keyword>
<evidence type="ECO:0000256" key="8">
    <source>
        <dbReference type="SAM" id="SignalP"/>
    </source>
</evidence>
<dbReference type="GO" id="GO:0015288">
    <property type="term" value="F:porin activity"/>
    <property type="evidence" value="ECO:0007669"/>
    <property type="project" value="TreeGrafter"/>
</dbReference>
<accession>A0A147J0Y7</accession>
<comment type="similarity">
    <text evidence="2">Belongs to the outer membrane factor (OMF) (TC 1.B.17) family.</text>
</comment>
<dbReference type="GO" id="GO:0015562">
    <property type="term" value="F:efflux transmembrane transporter activity"/>
    <property type="evidence" value="ECO:0007669"/>
    <property type="project" value="InterPro"/>
</dbReference>
<dbReference type="PANTHER" id="PTHR30026">
    <property type="entry name" value="OUTER MEMBRANE PROTEIN TOLC"/>
    <property type="match status" value="1"/>
</dbReference>
<dbReference type="InterPro" id="IPR003423">
    <property type="entry name" value="OMP_efflux"/>
</dbReference>
<keyword evidence="4" id="KW-1134">Transmembrane beta strand</keyword>
<dbReference type="InterPro" id="IPR010130">
    <property type="entry name" value="T1SS_OMP_TolC"/>
</dbReference>
<keyword evidence="6" id="KW-0472">Membrane</keyword>
<reference evidence="9 10" key="1">
    <citation type="journal article" date="2016" name="Front. Microbiol.">
        <title>Genomic Resource of Rice Seed Associated Bacteria.</title>
        <authorList>
            <person name="Midha S."/>
            <person name="Bansal K."/>
            <person name="Sharma S."/>
            <person name="Kumar N."/>
            <person name="Patil P.P."/>
            <person name="Chaudhry V."/>
            <person name="Patil P.B."/>
        </authorList>
    </citation>
    <scope>NUCLEOTIDE SEQUENCE [LARGE SCALE GENOMIC DNA]</scope>
    <source>
        <strain evidence="9 10">SB4</strain>
    </source>
</reference>
<organism evidence="9 10">
    <name type="scientific">Sphingomonas sanguinis</name>
    <dbReference type="NCBI Taxonomy" id="33051"/>
    <lineage>
        <taxon>Bacteria</taxon>
        <taxon>Pseudomonadati</taxon>
        <taxon>Pseudomonadota</taxon>
        <taxon>Alphaproteobacteria</taxon>
        <taxon>Sphingomonadales</taxon>
        <taxon>Sphingomonadaceae</taxon>
        <taxon>Sphingomonas</taxon>
    </lineage>
</organism>
<comment type="caution">
    <text evidence="9">The sequence shown here is derived from an EMBL/GenBank/DDBJ whole genome shotgun (WGS) entry which is preliminary data.</text>
</comment>
<dbReference type="AlphaFoldDB" id="A0A147J0Y7"/>
<evidence type="ECO:0000256" key="5">
    <source>
        <dbReference type="ARBA" id="ARBA00022692"/>
    </source>
</evidence>
<dbReference type="PANTHER" id="PTHR30026:SF20">
    <property type="entry name" value="OUTER MEMBRANE PROTEIN TOLC"/>
    <property type="match status" value="1"/>
</dbReference>
<evidence type="ECO:0000256" key="1">
    <source>
        <dbReference type="ARBA" id="ARBA00004442"/>
    </source>
</evidence>
<evidence type="ECO:0000256" key="6">
    <source>
        <dbReference type="ARBA" id="ARBA00023136"/>
    </source>
</evidence>
<evidence type="ECO:0000256" key="2">
    <source>
        <dbReference type="ARBA" id="ARBA00007613"/>
    </source>
</evidence>
<feature type="non-terminal residue" evidence="9">
    <location>
        <position position="436"/>
    </location>
</feature>
<gene>
    <name evidence="9" type="ORF">SB4_04975</name>
</gene>
<feature type="chain" id="PRO_5007549202" description="Type I secretion protein TolC" evidence="8">
    <location>
        <begin position="23"/>
        <end position="436"/>
    </location>
</feature>
<dbReference type="GO" id="GO:0009279">
    <property type="term" value="C:cell outer membrane"/>
    <property type="evidence" value="ECO:0007669"/>
    <property type="project" value="UniProtKB-SubCell"/>
</dbReference>
<keyword evidence="7" id="KW-0998">Cell outer membrane</keyword>
<dbReference type="Pfam" id="PF02321">
    <property type="entry name" value="OEP"/>
    <property type="match status" value="2"/>
</dbReference>
<dbReference type="GO" id="GO:1990281">
    <property type="term" value="C:efflux pump complex"/>
    <property type="evidence" value="ECO:0007669"/>
    <property type="project" value="TreeGrafter"/>
</dbReference>
<proteinExistence type="inferred from homology"/>
<evidence type="ECO:0000256" key="7">
    <source>
        <dbReference type="ARBA" id="ARBA00023237"/>
    </source>
</evidence>
<dbReference type="OrthoDB" id="9789368at2"/>
<evidence type="ECO:0000256" key="4">
    <source>
        <dbReference type="ARBA" id="ARBA00022452"/>
    </source>
</evidence>
<sequence length="436" mass="44470">MTKRRASWLMGVALVAATPASAETLRQAIAAAWDGNPELAAARARQDALAETPNQARAAGRLTAAATGNAGYDRLGSNATGVRTGSTSALGGVTATLPIWTGGRVSSAVRAAQGDVAAGGETLRDVEADVLERVVAAYADLLYTQQAVEVARVGIQRLDSQVAEARSRYGLGQATLTDVAQLEAQRASVISNLVDAEGAVASAAAAYRAIVGRDAGTLEAVIAPPATLPRTLADARDAAEASNPLLLAQKRRVEAATARIGQARADGAPAIDLGGGYGRGVQWAGGSATGFDSAANAGLSLRVPLLTGGLVASRVRQAEANARAERFDADAAARGAVRAADTAWASLTAAEGRLKASAEGLQAADLALKGVRAEYGFGLRTTVDILVADQSYRSAQLAVARAQVDVLTAQAALLRATGRRGRGAFEEAERSVSARP</sequence>
<dbReference type="NCBIfam" id="TIGR01844">
    <property type="entry name" value="type_I_sec_TolC"/>
    <property type="match status" value="1"/>
</dbReference>